<feature type="transmembrane region" description="Helical" evidence="6">
    <location>
        <begin position="166"/>
        <end position="188"/>
    </location>
</feature>
<keyword evidence="7" id="KW-0732">Signal</keyword>
<dbReference type="Proteomes" id="UP000279271">
    <property type="component" value="Unassembled WGS sequence"/>
</dbReference>
<dbReference type="EMBL" id="QOKY01000135">
    <property type="protein sequence ID" value="RMZ56795.1"/>
    <property type="molecule type" value="Genomic_DNA"/>
</dbReference>
<feature type="transmembrane region" description="Helical" evidence="6">
    <location>
        <begin position="324"/>
        <end position="346"/>
    </location>
</feature>
<name>A0A087SKM3_AUXPR</name>
<keyword evidence="5 6" id="KW-0472">Membrane</keyword>
<organism evidence="8 10">
    <name type="scientific">Auxenochlorella protothecoides</name>
    <name type="common">Green microalga</name>
    <name type="synonym">Chlorella protothecoides</name>
    <dbReference type="NCBI Taxonomy" id="3075"/>
    <lineage>
        <taxon>Eukaryota</taxon>
        <taxon>Viridiplantae</taxon>
        <taxon>Chlorophyta</taxon>
        <taxon>core chlorophytes</taxon>
        <taxon>Trebouxiophyceae</taxon>
        <taxon>Chlorellales</taxon>
        <taxon>Chlorellaceae</taxon>
        <taxon>Auxenochlorella</taxon>
    </lineage>
</organism>
<dbReference type="STRING" id="3075.A0A087SKM3"/>
<feature type="transmembrane region" description="Helical" evidence="6">
    <location>
        <begin position="32"/>
        <end position="54"/>
    </location>
</feature>
<evidence type="ECO:0000313" key="11">
    <source>
        <dbReference type="Proteomes" id="UP000279271"/>
    </source>
</evidence>
<dbReference type="InterPro" id="IPR044644">
    <property type="entry name" value="DinF-like"/>
</dbReference>
<evidence type="ECO:0000256" key="2">
    <source>
        <dbReference type="ARBA" id="ARBA00010199"/>
    </source>
</evidence>
<keyword evidence="10" id="KW-1185">Reference proteome</keyword>
<feature type="transmembrane region" description="Helical" evidence="6">
    <location>
        <begin position="66"/>
        <end position="86"/>
    </location>
</feature>
<feature type="signal peptide" evidence="7">
    <location>
        <begin position="1"/>
        <end position="18"/>
    </location>
</feature>
<evidence type="ECO:0000256" key="5">
    <source>
        <dbReference type="ARBA" id="ARBA00023136"/>
    </source>
</evidence>
<dbReference type="GeneID" id="23616161"/>
<reference evidence="9" key="3">
    <citation type="submission" date="2018-10" db="EMBL/GenBank/DDBJ databases">
        <authorList>
            <person name="Hovde B."/>
            <person name="Zhang X."/>
        </authorList>
    </citation>
    <scope>NUCLEOTIDE SEQUENCE [LARGE SCALE GENOMIC DNA]</scope>
    <source>
        <strain evidence="9">UTEX 25</strain>
    </source>
</reference>
<evidence type="ECO:0000313" key="10">
    <source>
        <dbReference type="Proteomes" id="UP000028924"/>
    </source>
</evidence>
<dbReference type="EMBL" id="KL662127">
    <property type="protein sequence ID" value="KFM26277.1"/>
    <property type="molecule type" value="Genomic_DNA"/>
</dbReference>
<dbReference type="Pfam" id="PF01554">
    <property type="entry name" value="MatE"/>
    <property type="match status" value="2"/>
</dbReference>
<evidence type="ECO:0000256" key="1">
    <source>
        <dbReference type="ARBA" id="ARBA00004141"/>
    </source>
</evidence>
<feature type="transmembrane region" description="Helical" evidence="6">
    <location>
        <begin position="115"/>
        <end position="133"/>
    </location>
</feature>
<evidence type="ECO:0000313" key="9">
    <source>
        <dbReference type="EMBL" id="RMZ56795.1"/>
    </source>
</evidence>
<dbReference type="AlphaFoldDB" id="A0A087SKM3"/>
<feature type="chain" id="PRO_5040666215" evidence="7">
    <location>
        <begin position="19"/>
        <end position="423"/>
    </location>
</feature>
<dbReference type="NCBIfam" id="TIGR00797">
    <property type="entry name" value="matE"/>
    <property type="match status" value="1"/>
</dbReference>
<evidence type="ECO:0000256" key="3">
    <source>
        <dbReference type="ARBA" id="ARBA00022692"/>
    </source>
</evidence>
<dbReference type="RefSeq" id="XP_011399173.1">
    <property type="nucleotide sequence ID" value="XM_011400871.1"/>
</dbReference>
<dbReference type="Proteomes" id="UP000028924">
    <property type="component" value="Unassembled WGS sequence"/>
</dbReference>
<feature type="transmembrane region" description="Helical" evidence="6">
    <location>
        <begin position="140"/>
        <end position="160"/>
    </location>
</feature>
<evidence type="ECO:0000256" key="6">
    <source>
        <dbReference type="SAM" id="Phobius"/>
    </source>
</evidence>
<reference evidence="11" key="2">
    <citation type="journal article" date="2018" name="Algal Res.">
        <title>Characterization of plant carbon substrate utilization by Auxenochlorella protothecoides.</title>
        <authorList>
            <person name="Vogler B.W."/>
            <person name="Starkenburg S.R."/>
            <person name="Sudasinghe N."/>
            <person name="Schambach J.Y."/>
            <person name="Rollin J.A."/>
            <person name="Pattathil S."/>
            <person name="Barry A.N."/>
        </authorList>
    </citation>
    <scope>NUCLEOTIDE SEQUENCE [LARGE SCALE GENOMIC DNA]</scope>
    <source>
        <strain evidence="11">UTEX 25</strain>
    </source>
</reference>
<dbReference type="eggNOG" id="KOG1347">
    <property type="taxonomic scope" value="Eukaryota"/>
</dbReference>
<evidence type="ECO:0000313" key="8">
    <source>
        <dbReference type="EMBL" id="KFM26277.1"/>
    </source>
</evidence>
<keyword evidence="4 6" id="KW-1133">Transmembrane helix</keyword>
<dbReference type="PANTHER" id="PTHR42893">
    <property type="entry name" value="PROTEIN DETOXIFICATION 44, CHLOROPLASTIC-RELATED"/>
    <property type="match status" value="1"/>
</dbReference>
<dbReference type="OrthoDB" id="2126698at2759"/>
<sequence>MAIALPALLGVLLDPLMGLVDTAIVGSLGTTSLAAVGLSGMVFNLSLFIWIATAVGRDDREAVSRVAAQGLWMAVVLGVGMSLLLWTQGGAALRAMGAGPEVMAVGMPYFRARCLATPSVLMFYVLAGVFRGLKDTRTPLIAGLLSNIVHVALDFGLVYWAGWGVLGAGLATSLSHWVTVAVLGALVIRKGHLRPRDLLRPPDLAEVLPLLRAGVLLSTRMMLAMGTFVYATRAIAGFGAAAVAGHEILRTLWVTATQAFSSLDIATQTLVASYLGKGDRKTASDIVARVLRLAAGIGALLAVALLAGRQALPTVFTSDPAVQGLVTMVLPLVALGMPLDAVTAVCDGTLLGAQEISWLSKTMVVTSAGVALGLIAAQKYGWGILGVWAVLKGLTLGRLAGAAWRLASPASPLQSRPAPATAG</sequence>
<comment type="subcellular location">
    <subcellularLocation>
        <location evidence="1">Membrane</location>
        <topology evidence="1">Multi-pass membrane protein</topology>
    </subcellularLocation>
</comment>
<dbReference type="InterPro" id="IPR002528">
    <property type="entry name" value="MATE_fam"/>
</dbReference>
<reference evidence="8 10" key="1">
    <citation type="journal article" date="2014" name="BMC Genomics">
        <title>Oil accumulation mechanisms of the oleaginous microalga Chlorella protothecoides revealed through its genome, transcriptomes, and proteomes.</title>
        <authorList>
            <person name="Gao C."/>
            <person name="Wang Y."/>
            <person name="Shen Y."/>
            <person name="Yan D."/>
            <person name="He X."/>
            <person name="Dai J."/>
            <person name="Wu Q."/>
        </authorList>
    </citation>
    <scope>NUCLEOTIDE SEQUENCE [LARGE SCALE GENOMIC DNA]</scope>
    <source>
        <strain evidence="8 10">0710</strain>
    </source>
</reference>
<reference evidence="9" key="4">
    <citation type="submission" date="2018-11" db="EMBL/GenBank/DDBJ databases">
        <title>Characterization of plant carbon substrate utilization by Auxenochlorella protothecoides.</title>
        <authorList>
            <person name="Vogler B.W."/>
            <person name="Starkenburg S.R."/>
            <person name="Sudasinghe N."/>
            <person name="Schambach J.Y."/>
            <person name="Rollin J.A."/>
            <person name="Pattathil S."/>
            <person name="Barry A.N."/>
        </authorList>
    </citation>
    <scope>NUCLEOTIDE SEQUENCE [LARGE SCALE GENOMIC DNA]</scope>
    <source>
        <strain evidence="9">UTEX 25</strain>
    </source>
</reference>
<keyword evidence="3 6" id="KW-0812">Transmembrane</keyword>
<dbReference type="GO" id="GO:0016020">
    <property type="term" value="C:membrane"/>
    <property type="evidence" value="ECO:0007669"/>
    <property type="project" value="UniProtKB-SubCell"/>
</dbReference>
<dbReference type="GO" id="GO:0015297">
    <property type="term" value="F:antiporter activity"/>
    <property type="evidence" value="ECO:0007669"/>
    <property type="project" value="InterPro"/>
</dbReference>
<feature type="transmembrane region" description="Helical" evidence="6">
    <location>
        <begin position="290"/>
        <end position="312"/>
    </location>
</feature>
<proteinExistence type="inferred from homology"/>
<evidence type="ECO:0000256" key="7">
    <source>
        <dbReference type="SAM" id="SignalP"/>
    </source>
</evidence>
<gene>
    <name evidence="9" type="ORF">APUTEX25_002884</name>
    <name evidence="8" type="ORF">F751_4770</name>
</gene>
<comment type="similarity">
    <text evidence="2">Belongs to the multi antimicrobial extrusion (MATE) (TC 2.A.66.1) family.</text>
</comment>
<dbReference type="KEGG" id="apro:F751_4770"/>
<dbReference type="GO" id="GO:0042910">
    <property type="term" value="F:xenobiotic transmembrane transporter activity"/>
    <property type="evidence" value="ECO:0007669"/>
    <property type="project" value="InterPro"/>
</dbReference>
<accession>A0A087SKM3</accession>
<evidence type="ECO:0000256" key="4">
    <source>
        <dbReference type="ARBA" id="ARBA00022989"/>
    </source>
</evidence>
<protein>
    <submittedName>
        <fullName evidence="8">MATE efflux family protein 2, chloroplastic</fullName>
    </submittedName>
</protein>
<dbReference type="PANTHER" id="PTHR42893:SF46">
    <property type="entry name" value="PROTEIN DETOXIFICATION 44, CHLOROPLASTIC"/>
    <property type="match status" value="1"/>
</dbReference>